<dbReference type="InterPro" id="IPR011009">
    <property type="entry name" value="Kinase-like_dom_sf"/>
</dbReference>
<dbReference type="GO" id="GO:0004674">
    <property type="term" value="F:protein serine/threonine kinase activity"/>
    <property type="evidence" value="ECO:0007669"/>
    <property type="project" value="UniProtKB-KW"/>
</dbReference>
<keyword evidence="1" id="KW-0723">Serine/threonine-protein kinase</keyword>
<proteinExistence type="predicted"/>
<evidence type="ECO:0000256" key="4">
    <source>
        <dbReference type="SAM" id="MobiDB-lite"/>
    </source>
</evidence>
<keyword evidence="2" id="KW-0547">Nucleotide-binding</keyword>
<dbReference type="GO" id="GO:0005524">
    <property type="term" value="F:ATP binding"/>
    <property type="evidence" value="ECO:0007669"/>
    <property type="project" value="UniProtKB-KW"/>
</dbReference>
<evidence type="ECO:0000256" key="3">
    <source>
        <dbReference type="ARBA" id="ARBA00022840"/>
    </source>
</evidence>
<evidence type="ECO:0000259" key="5">
    <source>
        <dbReference type="PROSITE" id="PS50011"/>
    </source>
</evidence>
<evidence type="ECO:0000313" key="6">
    <source>
        <dbReference type="EMBL" id="KXJ88248.1"/>
    </source>
</evidence>
<dbReference type="InParanoid" id="A0A136ITP3"/>
<dbReference type="AlphaFoldDB" id="A0A136ITP3"/>
<keyword evidence="6" id="KW-0808">Transferase</keyword>
<dbReference type="OrthoDB" id="413582at2759"/>
<dbReference type="STRING" id="196109.A0A136ITP3"/>
<dbReference type="PANTHER" id="PTHR24055">
    <property type="entry name" value="MITOGEN-ACTIVATED PROTEIN KINASE"/>
    <property type="match status" value="1"/>
</dbReference>
<dbReference type="InterPro" id="IPR050117">
    <property type="entry name" value="MAPK"/>
</dbReference>
<evidence type="ECO:0000313" key="7">
    <source>
        <dbReference type="Proteomes" id="UP000070501"/>
    </source>
</evidence>
<sequence length="384" mass="42019">MAGNDTQWRQELTAIERYDHIQNMCAILEATTSTATPTHQSAFAIENDAYNNSNTREQYDSACLLKPNSDDPSAAHHGVPDEAGQLSGDAPGSPGITIGTYQDCHHVSGGVTSEVYRSRSVALKVIAETHILEPHNPQREAKILGLLEPPCIPLLETFRDQDQHFVLAMPFMPLSLEQLIEQRAPLSRQQLTAHFGSLFGALAHIHSKGIIHRDIKPSAVLLASPDGPAYLSDFGTAWHPQLSTTSEPADKKILDIGTGAYRAPEVLFGDKSYNAAIDIWGAGVMLTECARDPAKPIFESRAAHEDGNQLSLILSIFKTIGSPTPETWPQAKGFKTPPFEMYQSFPGRPWAELLEGVEEDVADLIKKMLQFESSTRPTAEQVSS</sequence>
<protein>
    <submittedName>
        <fullName evidence="6">CMGC/CDK protein kinase</fullName>
    </submittedName>
</protein>
<evidence type="ECO:0000256" key="1">
    <source>
        <dbReference type="ARBA" id="ARBA00022527"/>
    </source>
</evidence>
<reference evidence="7" key="1">
    <citation type="submission" date="2016-02" db="EMBL/GenBank/DDBJ databases">
        <title>Draft genome sequence of Microdochium bolleyi, a fungal endophyte of beachgrass.</title>
        <authorList>
            <consortium name="DOE Joint Genome Institute"/>
            <person name="David A.S."/>
            <person name="May G."/>
            <person name="Haridas S."/>
            <person name="Lim J."/>
            <person name="Wang M."/>
            <person name="Labutti K."/>
            <person name="Lipzen A."/>
            <person name="Barry K."/>
            <person name="Grigoriev I.V."/>
        </authorList>
    </citation>
    <scope>NUCLEOTIDE SEQUENCE [LARGE SCALE GENOMIC DNA]</scope>
    <source>
        <strain evidence="7">J235TASD1</strain>
    </source>
</reference>
<dbReference type="EMBL" id="KQ964259">
    <property type="protein sequence ID" value="KXJ88248.1"/>
    <property type="molecule type" value="Genomic_DNA"/>
</dbReference>
<gene>
    <name evidence="6" type="ORF">Micbo1qcDRAFT_123580</name>
</gene>
<feature type="region of interest" description="Disordered" evidence="4">
    <location>
        <begin position="67"/>
        <end position="95"/>
    </location>
</feature>
<dbReference type="SMART" id="SM00220">
    <property type="entry name" value="S_TKc"/>
    <property type="match status" value="1"/>
</dbReference>
<dbReference type="Gene3D" id="3.30.200.20">
    <property type="entry name" value="Phosphorylase Kinase, domain 1"/>
    <property type="match status" value="1"/>
</dbReference>
<keyword evidence="7" id="KW-1185">Reference proteome</keyword>
<keyword evidence="3" id="KW-0067">ATP-binding</keyword>
<accession>A0A136ITP3</accession>
<name>A0A136ITP3_9PEZI</name>
<dbReference type="Gene3D" id="1.10.510.10">
    <property type="entry name" value="Transferase(Phosphotransferase) domain 1"/>
    <property type="match status" value="1"/>
</dbReference>
<dbReference type="Pfam" id="PF00069">
    <property type="entry name" value="Pkinase"/>
    <property type="match status" value="1"/>
</dbReference>
<dbReference type="Proteomes" id="UP000070501">
    <property type="component" value="Unassembled WGS sequence"/>
</dbReference>
<feature type="domain" description="Protein kinase" evidence="5">
    <location>
        <begin position="101"/>
        <end position="384"/>
    </location>
</feature>
<keyword evidence="6" id="KW-0418">Kinase</keyword>
<dbReference type="InterPro" id="IPR000719">
    <property type="entry name" value="Prot_kinase_dom"/>
</dbReference>
<dbReference type="SUPFAM" id="SSF56112">
    <property type="entry name" value="Protein kinase-like (PK-like)"/>
    <property type="match status" value="1"/>
</dbReference>
<evidence type="ECO:0000256" key="2">
    <source>
        <dbReference type="ARBA" id="ARBA00022741"/>
    </source>
</evidence>
<organism evidence="6 7">
    <name type="scientific">Microdochium bolleyi</name>
    <dbReference type="NCBI Taxonomy" id="196109"/>
    <lineage>
        <taxon>Eukaryota</taxon>
        <taxon>Fungi</taxon>
        <taxon>Dikarya</taxon>
        <taxon>Ascomycota</taxon>
        <taxon>Pezizomycotina</taxon>
        <taxon>Sordariomycetes</taxon>
        <taxon>Xylariomycetidae</taxon>
        <taxon>Xylariales</taxon>
        <taxon>Microdochiaceae</taxon>
        <taxon>Microdochium</taxon>
    </lineage>
</organism>
<dbReference type="FunCoup" id="A0A136ITP3">
    <property type="interactions" value="190"/>
</dbReference>
<dbReference type="PROSITE" id="PS50011">
    <property type="entry name" value="PROTEIN_KINASE_DOM"/>
    <property type="match status" value="1"/>
</dbReference>